<dbReference type="Proteomes" id="UP000192813">
    <property type="component" value="Unassembled WGS sequence"/>
</dbReference>
<dbReference type="InterPro" id="IPR050661">
    <property type="entry name" value="BglG_antiterminators"/>
</dbReference>
<evidence type="ECO:0000256" key="2">
    <source>
        <dbReference type="ARBA" id="ARBA00023163"/>
    </source>
</evidence>
<evidence type="ECO:0000313" key="5">
    <source>
        <dbReference type="Proteomes" id="UP000192813"/>
    </source>
</evidence>
<keyword evidence="2" id="KW-0804">Transcription</keyword>
<dbReference type="PANTHER" id="PTHR30185:SF18">
    <property type="entry name" value="TRANSCRIPTIONAL REGULATOR MTLR"/>
    <property type="match status" value="1"/>
</dbReference>
<comment type="caution">
    <text evidence="4">The sequence shown here is derived from an EMBL/GenBank/DDBJ whole genome shotgun (WGS) entry which is preliminary data.</text>
</comment>
<protein>
    <recommendedName>
        <fullName evidence="3">Mga helix-turn-helix domain-containing protein</fullName>
    </recommendedName>
</protein>
<dbReference type="PANTHER" id="PTHR30185">
    <property type="entry name" value="CRYPTIC BETA-GLUCOSIDE BGL OPERON ANTITERMINATOR"/>
    <property type="match status" value="1"/>
</dbReference>
<dbReference type="InterPro" id="IPR007737">
    <property type="entry name" value="Mga_HTH"/>
</dbReference>
<dbReference type="AlphaFoldDB" id="A0A2J9PNM5"/>
<proteinExistence type="predicted"/>
<feature type="domain" description="Mga helix-turn-helix" evidence="3">
    <location>
        <begin position="72"/>
        <end position="158"/>
    </location>
</feature>
<name>A0A2J9PNM5_9LACT</name>
<accession>A0A2J9PNM5</accession>
<gene>
    <name evidence="4" type="ORF">A6J77_006800</name>
</gene>
<dbReference type="EMBL" id="NBTM02000001">
    <property type="protein sequence ID" value="PNL91949.1"/>
    <property type="molecule type" value="Genomic_DNA"/>
</dbReference>
<dbReference type="RefSeq" id="WP_083069336.1">
    <property type="nucleotide sequence ID" value="NZ_NBTM02000001.1"/>
</dbReference>
<dbReference type="Pfam" id="PF05043">
    <property type="entry name" value="Mga"/>
    <property type="match status" value="1"/>
</dbReference>
<evidence type="ECO:0000313" key="4">
    <source>
        <dbReference type="EMBL" id="PNL91949.1"/>
    </source>
</evidence>
<evidence type="ECO:0000256" key="1">
    <source>
        <dbReference type="ARBA" id="ARBA00023015"/>
    </source>
</evidence>
<reference evidence="5" key="1">
    <citation type="submission" date="2017-12" db="EMBL/GenBank/DDBJ databases">
        <title>FDA dAtabase for Regulatory Grade micrObial Sequences (FDA-ARGOS): Supporting development and validation of Infectious Disease Dx tests.</title>
        <authorList>
            <person name="Hoffmann M."/>
            <person name="Allard M."/>
            <person name="Evans P."/>
            <person name="Brown E."/>
            <person name="Tallon L."/>
            <person name="Sadzewicz L."/>
            <person name="Sengamalay N."/>
            <person name="Ott S."/>
            <person name="Godinez A."/>
            <person name="Nagaraj S."/>
            <person name="Vavikolanu K."/>
            <person name="Aluvathingal J."/>
            <person name="Nadendla S."/>
            <person name="Sichtig H."/>
        </authorList>
    </citation>
    <scope>NUCLEOTIDE SEQUENCE [LARGE SCALE GENOMIC DNA]</scope>
    <source>
        <strain evidence="5">FDAARGOS_249</strain>
    </source>
</reference>
<sequence>MRELLTNKQRREIEVLEFLTHIGTPQQAKDIATYANISNRMVMETIRNINDNYDFIDIFKVDDLYGIQYKNNTSIDNLYRAVYNSNTYFTIVQYIFFHDKATLGELSNILFVSESTTYRSILKINKVLTEKYGFSIDSDPYQFSGDELNIRLFMQRFFIESSDILHWPFPDHDRNFYQNLLLHMASYTPYKLDIYSLHSLSISVIVNEIRYEYGHKHPLPITRLQDSLSEAIVIYDFDLDELNKKFDLDFDKEYIEQILGLFIEQDFKYDYAEIEALRSSDEHIGNILNYLEETLDRLIHKFKVPLPNREALLLELYNIILIEGQTVSKPFILRDHFLEHNQIIRNYNPAFYDAVFEGMQNYCKLVFGDNYNPHVLYATVYSVLNYWEDLFNNLTNKMPAANILVLAKITWEGSKQAANIIKAIFGPRVKVETWDNWDISIPLLAESPYDIICSSFSIPSIPGKEIYTITSESYQYNFQSLENIINRVRYQKFKQEMASDE</sequence>
<keyword evidence="1" id="KW-0805">Transcription regulation</keyword>
<evidence type="ECO:0000259" key="3">
    <source>
        <dbReference type="Pfam" id="PF05043"/>
    </source>
</evidence>
<organism evidence="4 5">
    <name type="scientific">Aerococcus viridans</name>
    <dbReference type="NCBI Taxonomy" id="1377"/>
    <lineage>
        <taxon>Bacteria</taxon>
        <taxon>Bacillati</taxon>
        <taxon>Bacillota</taxon>
        <taxon>Bacilli</taxon>
        <taxon>Lactobacillales</taxon>
        <taxon>Aerococcaceae</taxon>
        <taxon>Aerococcus</taxon>
    </lineage>
</organism>